<dbReference type="GO" id="GO:0015074">
    <property type="term" value="P:DNA integration"/>
    <property type="evidence" value="ECO:0007669"/>
    <property type="project" value="TreeGrafter"/>
</dbReference>
<dbReference type="Proteomes" id="UP000663838">
    <property type="component" value="Unassembled WGS sequence"/>
</dbReference>
<accession>A0A817ZFQ1</accession>
<dbReference type="GO" id="GO:0044774">
    <property type="term" value="P:mitotic DNA integrity checkpoint signaling"/>
    <property type="evidence" value="ECO:0007669"/>
    <property type="project" value="TreeGrafter"/>
</dbReference>
<protein>
    <recommendedName>
        <fullName evidence="1">Mos1 transposase HTH domain-containing protein</fullName>
    </recommendedName>
</protein>
<dbReference type="PANTHER" id="PTHR46060:SF2">
    <property type="entry name" value="HISTONE-LYSINE N-METHYLTRANSFERASE SETMAR"/>
    <property type="match status" value="1"/>
</dbReference>
<dbReference type="Proteomes" id="UP000663865">
    <property type="component" value="Unassembled WGS sequence"/>
</dbReference>
<dbReference type="GO" id="GO:0003697">
    <property type="term" value="F:single-stranded DNA binding"/>
    <property type="evidence" value="ECO:0007669"/>
    <property type="project" value="TreeGrafter"/>
</dbReference>
<dbReference type="GO" id="GO:0006303">
    <property type="term" value="P:double-strand break repair via nonhomologous end joining"/>
    <property type="evidence" value="ECO:0007669"/>
    <property type="project" value="TreeGrafter"/>
</dbReference>
<dbReference type="GO" id="GO:0005634">
    <property type="term" value="C:nucleus"/>
    <property type="evidence" value="ECO:0007669"/>
    <property type="project" value="TreeGrafter"/>
</dbReference>
<dbReference type="InterPro" id="IPR036397">
    <property type="entry name" value="RNaseH_sf"/>
</dbReference>
<dbReference type="GO" id="GO:0000793">
    <property type="term" value="C:condensed chromosome"/>
    <property type="evidence" value="ECO:0007669"/>
    <property type="project" value="TreeGrafter"/>
</dbReference>
<gene>
    <name evidence="2" type="ORF">KIK155_LOCUS7219</name>
    <name evidence="3" type="ORF">TOA249_LOCUS3848</name>
</gene>
<dbReference type="InterPro" id="IPR001888">
    <property type="entry name" value="Transposase_1"/>
</dbReference>
<dbReference type="InterPro" id="IPR036388">
    <property type="entry name" value="WH-like_DNA-bd_sf"/>
</dbReference>
<comment type="caution">
    <text evidence="2">The sequence shown here is derived from an EMBL/GenBank/DDBJ whole genome shotgun (WGS) entry which is preliminary data.</text>
</comment>
<dbReference type="PANTHER" id="PTHR46060">
    <property type="entry name" value="MARINER MOS1 TRANSPOSASE-LIKE PROTEIN"/>
    <property type="match status" value="1"/>
</dbReference>
<sequence length="307" mass="35839">MLYEFDRGSTAPEATKNIQAVYGEEAVGSSTCYRWFSKFRSKDATLTDKPRSGRPVDFDDEALQCLLDADPHQTTRELAEQFNCHHSTVERHLHALGKVHKYGRSVPHQLSKDNLVQDEKWVCYVNMCRRRQWLDPGQKPFPNIKTDMHPKKIMLCIWWDMKGVIYFELLDINQTITANVYSQQLQRLNEVLCQKRPALANQKAVILLHDNSLPHVAQLTQQKIEQLEWEVLPHPPWSPDLAPSDCHLFLSLRNYLCNKHYEDFDELKLDLAAFFESKPSSFYRRGIELLSERWANVVENNGDYIVH</sequence>
<evidence type="ECO:0000313" key="2">
    <source>
        <dbReference type="EMBL" id="CAF3391147.1"/>
    </source>
</evidence>
<dbReference type="GO" id="GO:0046975">
    <property type="term" value="F:histone H3K36 methyltransferase activity"/>
    <property type="evidence" value="ECO:0007669"/>
    <property type="project" value="TreeGrafter"/>
</dbReference>
<dbReference type="Pfam" id="PF01359">
    <property type="entry name" value="Transposase_1"/>
    <property type="match status" value="1"/>
</dbReference>
<dbReference type="InterPro" id="IPR052709">
    <property type="entry name" value="Transposase-MT_Hybrid"/>
</dbReference>
<feature type="domain" description="Mos1 transposase HTH" evidence="1">
    <location>
        <begin position="1"/>
        <end position="43"/>
    </location>
</feature>
<reference evidence="2" key="1">
    <citation type="submission" date="2021-02" db="EMBL/GenBank/DDBJ databases">
        <authorList>
            <person name="Nowell W R."/>
        </authorList>
    </citation>
    <scope>NUCLEOTIDE SEQUENCE</scope>
</reference>
<dbReference type="GO" id="GO:0044547">
    <property type="term" value="F:DNA topoisomerase binding"/>
    <property type="evidence" value="ECO:0007669"/>
    <property type="project" value="TreeGrafter"/>
</dbReference>
<organism evidence="2 4">
    <name type="scientific">Rotaria socialis</name>
    <dbReference type="NCBI Taxonomy" id="392032"/>
    <lineage>
        <taxon>Eukaryota</taxon>
        <taxon>Metazoa</taxon>
        <taxon>Spiralia</taxon>
        <taxon>Gnathifera</taxon>
        <taxon>Rotifera</taxon>
        <taxon>Eurotatoria</taxon>
        <taxon>Bdelloidea</taxon>
        <taxon>Philodinida</taxon>
        <taxon>Philodinidae</taxon>
        <taxon>Rotaria</taxon>
    </lineage>
</organism>
<dbReference type="GO" id="GO:0031297">
    <property type="term" value="P:replication fork processing"/>
    <property type="evidence" value="ECO:0007669"/>
    <property type="project" value="TreeGrafter"/>
</dbReference>
<proteinExistence type="predicted"/>
<dbReference type="GO" id="GO:0000729">
    <property type="term" value="P:DNA double-strand break processing"/>
    <property type="evidence" value="ECO:0007669"/>
    <property type="project" value="TreeGrafter"/>
</dbReference>
<dbReference type="Gene3D" id="1.10.10.10">
    <property type="entry name" value="Winged helix-like DNA-binding domain superfamily/Winged helix DNA-binding domain"/>
    <property type="match status" value="1"/>
</dbReference>
<dbReference type="InterPro" id="IPR041426">
    <property type="entry name" value="Mos1_HTH"/>
</dbReference>
<dbReference type="GO" id="GO:0000014">
    <property type="term" value="F:single-stranded DNA endodeoxyribonuclease activity"/>
    <property type="evidence" value="ECO:0007669"/>
    <property type="project" value="TreeGrafter"/>
</dbReference>
<dbReference type="GO" id="GO:0042800">
    <property type="term" value="F:histone H3K4 methyltransferase activity"/>
    <property type="evidence" value="ECO:0007669"/>
    <property type="project" value="TreeGrafter"/>
</dbReference>
<evidence type="ECO:0000313" key="3">
    <source>
        <dbReference type="EMBL" id="CAF4505922.1"/>
    </source>
</evidence>
<dbReference type="Gene3D" id="3.30.420.10">
    <property type="entry name" value="Ribonuclease H-like superfamily/Ribonuclease H"/>
    <property type="match status" value="1"/>
</dbReference>
<dbReference type="Pfam" id="PF17906">
    <property type="entry name" value="HTH_48"/>
    <property type="match status" value="1"/>
</dbReference>
<dbReference type="EMBL" id="CAJOBS010000140">
    <property type="protein sequence ID" value="CAF4505922.1"/>
    <property type="molecule type" value="Genomic_DNA"/>
</dbReference>
<dbReference type="GO" id="GO:0035861">
    <property type="term" value="C:site of double-strand break"/>
    <property type="evidence" value="ECO:0007669"/>
    <property type="project" value="TreeGrafter"/>
</dbReference>
<name>A0A817ZFQ1_9BILA</name>
<evidence type="ECO:0000259" key="1">
    <source>
        <dbReference type="Pfam" id="PF17906"/>
    </source>
</evidence>
<dbReference type="EMBL" id="CAJNYV010000859">
    <property type="protein sequence ID" value="CAF3391147.1"/>
    <property type="molecule type" value="Genomic_DNA"/>
</dbReference>
<dbReference type="GO" id="GO:0003690">
    <property type="term" value="F:double-stranded DNA binding"/>
    <property type="evidence" value="ECO:0007669"/>
    <property type="project" value="TreeGrafter"/>
</dbReference>
<evidence type="ECO:0000313" key="4">
    <source>
        <dbReference type="Proteomes" id="UP000663865"/>
    </source>
</evidence>
<dbReference type="Gene3D" id="1.10.10.1450">
    <property type="match status" value="1"/>
</dbReference>
<dbReference type="AlphaFoldDB" id="A0A817ZFQ1"/>